<dbReference type="InterPro" id="IPR021632">
    <property type="entry name" value="DUF3239"/>
</dbReference>
<dbReference type="InterPro" id="IPR023124">
    <property type="entry name" value="DUF3239_dom_sf"/>
</dbReference>
<dbReference type="Pfam" id="PF11580">
    <property type="entry name" value="DUF3239"/>
    <property type="match status" value="1"/>
</dbReference>
<protein>
    <submittedName>
        <fullName evidence="2">DUF3239 domain-containing protein</fullName>
    </submittedName>
</protein>
<name>A0A8I0LG10_9CORY</name>
<gene>
    <name evidence="2" type="ORF">H9627_10785</name>
</gene>
<keyword evidence="3" id="KW-1185">Reference proteome</keyword>
<feature type="transmembrane region" description="Helical" evidence="1">
    <location>
        <begin position="28"/>
        <end position="47"/>
    </location>
</feature>
<keyword evidence="1" id="KW-0472">Membrane</keyword>
<reference evidence="2 3" key="1">
    <citation type="submission" date="2020-08" db="EMBL/GenBank/DDBJ databases">
        <title>A Genomic Blueprint of the Chicken Gut Microbiome.</title>
        <authorList>
            <person name="Gilroy R."/>
            <person name="Ravi A."/>
            <person name="Getino M."/>
            <person name="Pursley I."/>
            <person name="Horton D.L."/>
            <person name="Alikhan N.-F."/>
            <person name="Baker D."/>
            <person name="Gharbi K."/>
            <person name="Hall N."/>
            <person name="Watson M."/>
            <person name="Adriaenssens E.M."/>
            <person name="Foster-Nyarko E."/>
            <person name="Jarju S."/>
            <person name="Secka A."/>
            <person name="Antonio M."/>
            <person name="Oren A."/>
            <person name="Chaudhuri R."/>
            <person name="La Ragione R.M."/>
            <person name="Hildebrand F."/>
            <person name="Pallen M.J."/>
        </authorList>
    </citation>
    <scope>NUCLEOTIDE SEQUENCE [LARGE SCALE GENOMIC DNA]</scope>
    <source>
        <strain evidence="2 3">Sa1YVA5</strain>
    </source>
</reference>
<dbReference type="EMBL" id="JACSPR010000007">
    <property type="protein sequence ID" value="MBD8030798.1"/>
    <property type="molecule type" value="Genomic_DNA"/>
</dbReference>
<keyword evidence="1" id="KW-1133">Transmembrane helix</keyword>
<dbReference type="Proteomes" id="UP000650224">
    <property type="component" value="Unassembled WGS sequence"/>
</dbReference>
<organism evidence="2 3">
    <name type="scientific">Corynebacterium gallinarum</name>
    <dbReference type="NCBI Taxonomy" id="2762214"/>
    <lineage>
        <taxon>Bacteria</taxon>
        <taxon>Bacillati</taxon>
        <taxon>Actinomycetota</taxon>
        <taxon>Actinomycetes</taxon>
        <taxon>Mycobacteriales</taxon>
        <taxon>Corynebacteriaceae</taxon>
        <taxon>Corynebacterium</taxon>
    </lineage>
</organism>
<accession>A0A8I0LG10</accession>
<dbReference type="RefSeq" id="WP_191734037.1">
    <property type="nucleotide sequence ID" value="NZ_JACSPR010000007.1"/>
</dbReference>
<evidence type="ECO:0000313" key="3">
    <source>
        <dbReference type="Proteomes" id="UP000650224"/>
    </source>
</evidence>
<evidence type="ECO:0000256" key="1">
    <source>
        <dbReference type="SAM" id="Phobius"/>
    </source>
</evidence>
<proteinExistence type="predicted"/>
<sequence length="213" mass="24211">MKHFSFDVDEAYARKNNEFLRDTKRLQISAFFFGLVLLAIGGVLYYLADGAVWGWMVLIVMGIMAALSFIMIPILPRQVGSAASLYNRYPLVPAVVAEINPRDVVLLTLVNTNVDETLPPRWGLAVRTINRLGVHERKLGERVPSVAVSGRRTMRDQDHWDEVSPMPITWGTTDADVVRRAEKTIPHDLWSKLEKNRSRLDEVKNTRMNLLVL</sequence>
<feature type="transmembrane region" description="Helical" evidence="1">
    <location>
        <begin position="53"/>
        <end position="75"/>
    </location>
</feature>
<dbReference type="Gene3D" id="2.40.410.10">
    <property type="entry name" value="putative membrane protein from Corynebacterium diphtheriae superfamily"/>
    <property type="match status" value="1"/>
</dbReference>
<evidence type="ECO:0000313" key="2">
    <source>
        <dbReference type="EMBL" id="MBD8030798.1"/>
    </source>
</evidence>
<dbReference type="AlphaFoldDB" id="A0A8I0LG10"/>
<comment type="caution">
    <text evidence="2">The sequence shown here is derived from an EMBL/GenBank/DDBJ whole genome shotgun (WGS) entry which is preliminary data.</text>
</comment>
<keyword evidence="1" id="KW-0812">Transmembrane</keyword>